<keyword evidence="6" id="KW-1185">Reference proteome</keyword>
<dbReference type="InterPro" id="IPR006311">
    <property type="entry name" value="TAT_signal"/>
</dbReference>
<keyword evidence="2" id="KW-0732">Signal</keyword>
<evidence type="ECO:0000313" key="6">
    <source>
        <dbReference type="Proteomes" id="UP000476332"/>
    </source>
</evidence>
<dbReference type="InterPro" id="IPR000683">
    <property type="entry name" value="Gfo/Idh/MocA-like_OxRdtase_N"/>
</dbReference>
<feature type="domain" description="Gfo/Idh/MocA-like oxidoreductase N-terminal" evidence="3">
    <location>
        <begin position="67"/>
        <end position="189"/>
    </location>
</feature>
<evidence type="ECO:0000259" key="3">
    <source>
        <dbReference type="Pfam" id="PF01408"/>
    </source>
</evidence>
<evidence type="ECO:0000313" key="5">
    <source>
        <dbReference type="EMBL" id="NDV88283.1"/>
    </source>
</evidence>
<protein>
    <submittedName>
        <fullName evidence="5">Gfo/Idh/MocA family oxidoreductase</fullName>
    </submittedName>
</protein>
<accession>A0A6L9MKC1</accession>
<evidence type="ECO:0000259" key="4">
    <source>
        <dbReference type="Pfam" id="PF02894"/>
    </source>
</evidence>
<feature type="domain" description="Gfo/Idh/MocA-like oxidoreductase C-terminal" evidence="4">
    <location>
        <begin position="205"/>
        <end position="401"/>
    </location>
</feature>
<dbReference type="PRINTS" id="PR01775">
    <property type="entry name" value="GLFROXRDTASE"/>
</dbReference>
<evidence type="ECO:0000256" key="1">
    <source>
        <dbReference type="ARBA" id="ARBA00023002"/>
    </source>
</evidence>
<evidence type="ECO:0000256" key="2">
    <source>
        <dbReference type="SAM" id="SignalP"/>
    </source>
</evidence>
<dbReference type="SUPFAM" id="SSF55347">
    <property type="entry name" value="Glyceraldehyde-3-phosphate dehydrogenase-like, C-terminal domain"/>
    <property type="match status" value="1"/>
</dbReference>
<dbReference type="Gene3D" id="3.40.50.720">
    <property type="entry name" value="NAD(P)-binding Rossmann-like Domain"/>
    <property type="match status" value="1"/>
</dbReference>
<gene>
    <name evidence="5" type="ORF">GTW51_16405</name>
</gene>
<dbReference type="RefSeq" id="WP_163045113.1">
    <property type="nucleotide sequence ID" value="NZ_JAAAMJ010000014.1"/>
</dbReference>
<comment type="caution">
    <text evidence="5">The sequence shown here is derived from an EMBL/GenBank/DDBJ whole genome shotgun (WGS) entry which is preliminary data.</text>
</comment>
<feature type="signal peptide" evidence="2">
    <location>
        <begin position="1"/>
        <end position="33"/>
    </location>
</feature>
<organism evidence="5 6">
    <name type="scientific">Aurantimonas aggregata</name>
    <dbReference type="NCBI Taxonomy" id="2047720"/>
    <lineage>
        <taxon>Bacteria</taxon>
        <taxon>Pseudomonadati</taxon>
        <taxon>Pseudomonadota</taxon>
        <taxon>Alphaproteobacteria</taxon>
        <taxon>Hyphomicrobiales</taxon>
        <taxon>Aurantimonadaceae</taxon>
        <taxon>Aurantimonas</taxon>
    </lineage>
</organism>
<dbReference type="InterPro" id="IPR008354">
    <property type="entry name" value="Glc-Fru_OxRdtase_bac"/>
</dbReference>
<dbReference type="Gene3D" id="3.30.360.10">
    <property type="entry name" value="Dihydrodipicolinate Reductase, domain 2"/>
    <property type="match status" value="1"/>
</dbReference>
<reference evidence="5 6" key="1">
    <citation type="submission" date="2020-01" db="EMBL/GenBank/DDBJ databases">
        <title>Genomes of bacteria type strains.</title>
        <authorList>
            <person name="Chen J."/>
            <person name="Zhu S."/>
            <person name="Chen J."/>
        </authorList>
    </citation>
    <scope>NUCLEOTIDE SEQUENCE [LARGE SCALE GENOMIC DNA]</scope>
    <source>
        <strain evidence="5 6">KCTC 52919</strain>
    </source>
</reference>
<dbReference type="Pfam" id="PF02894">
    <property type="entry name" value="GFO_IDH_MocA_C"/>
    <property type="match status" value="1"/>
</dbReference>
<dbReference type="GO" id="GO:0016491">
    <property type="term" value="F:oxidoreductase activity"/>
    <property type="evidence" value="ECO:0007669"/>
    <property type="project" value="UniProtKB-KW"/>
</dbReference>
<proteinExistence type="predicted"/>
<dbReference type="EMBL" id="JAAAMJ010000014">
    <property type="protein sequence ID" value="NDV88283.1"/>
    <property type="molecule type" value="Genomic_DNA"/>
</dbReference>
<keyword evidence="1" id="KW-0560">Oxidoreductase</keyword>
<feature type="chain" id="PRO_5026701632" evidence="2">
    <location>
        <begin position="34"/>
        <end position="410"/>
    </location>
</feature>
<dbReference type="InterPro" id="IPR004104">
    <property type="entry name" value="Gfo/Idh/MocA-like_OxRdtase_C"/>
</dbReference>
<dbReference type="PANTHER" id="PTHR43818">
    <property type="entry name" value="BCDNA.GH03377"/>
    <property type="match status" value="1"/>
</dbReference>
<dbReference type="SUPFAM" id="SSF51735">
    <property type="entry name" value="NAD(P)-binding Rossmann-fold domains"/>
    <property type="match status" value="1"/>
</dbReference>
<name>A0A6L9MKC1_9HYPH</name>
<dbReference type="GO" id="GO:0000166">
    <property type="term" value="F:nucleotide binding"/>
    <property type="evidence" value="ECO:0007669"/>
    <property type="project" value="InterPro"/>
</dbReference>
<dbReference type="PROSITE" id="PS51318">
    <property type="entry name" value="TAT"/>
    <property type="match status" value="1"/>
</dbReference>
<dbReference type="PANTHER" id="PTHR43818:SF11">
    <property type="entry name" value="BCDNA.GH03377"/>
    <property type="match status" value="1"/>
</dbReference>
<sequence>MTDETPSGLSRRSMLKLAAGTAAGVALAGQAQAQPENLPTIPDEATGRPFPEAELQMPLPPGERLGWCVVGLGSFALNQVIPAIARSQTARLTALVSGNADKAARVAEHYGVPDAAIYDYENFDEIADNDDIDVVYIVLPNGLHAEYTIRAFEAGKHVMCEKPMANTVEECRQMIAASERADKKLMIAYRAHFEPHNERALQMKEDGEFGDVKMVLASTMRTLDLSRPRDEWRVLRDLAGGGSTMDIGIYALNGALYFLGETPTALVASIANPPDDVRFREVEDMLTAQLTFPSGALVNLASAYTLNENRIQLLGTEGTGLLDPATSYSGNELRQTGPDVGTRIVPVSEPAARQFTGEIDHLSRAVMEDFEPRTPGAMGLRDVGLIMAMYASAERNAWVTLNPDGTMAEG</sequence>
<dbReference type="InterPro" id="IPR050463">
    <property type="entry name" value="Gfo/Idh/MocA_oxidrdct_glycsds"/>
</dbReference>
<dbReference type="AlphaFoldDB" id="A0A6L9MKC1"/>
<dbReference type="Pfam" id="PF01408">
    <property type="entry name" value="GFO_IDH_MocA"/>
    <property type="match status" value="1"/>
</dbReference>
<dbReference type="Proteomes" id="UP000476332">
    <property type="component" value="Unassembled WGS sequence"/>
</dbReference>
<dbReference type="InterPro" id="IPR036291">
    <property type="entry name" value="NAD(P)-bd_dom_sf"/>
</dbReference>